<dbReference type="HAMAP" id="MF_00652">
    <property type="entry name" value="UPF0246"/>
    <property type="match status" value="1"/>
</dbReference>
<dbReference type="eggNOG" id="COG3022">
    <property type="taxonomic scope" value="Bacteria"/>
</dbReference>
<dbReference type="Proteomes" id="UP000019205">
    <property type="component" value="Chromosome"/>
</dbReference>
<dbReference type="GO" id="GO:0005829">
    <property type="term" value="C:cytosol"/>
    <property type="evidence" value="ECO:0007669"/>
    <property type="project" value="TreeGrafter"/>
</dbReference>
<dbReference type="OrthoDB" id="9777133at2"/>
<name>A4A993_9GAMM</name>
<keyword evidence="3" id="KW-1185">Reference proteome</keyword>
<dbReference type="GO" id="GO:0033194">
    <property type="term" value="P:response to hydroperoxide"/>
    <property type="evidence" value="ECO:0007669"/>
    <property type="project" value="TreeGrafter"/>
</dbReference>
<evidence type="ECO:0000313" key="2">
    <source>
        <dbReference type="EMBL" id="EAQ97635.1"/>
    </source>
</evidence>
<dbReference type="RefSeq" id="WP_008293414.1">
    <property type="nucleotide sequence ID" value="NZ_CM002299.1"/>
</dbReference>
<comment type="caution">
    <text evidence="2">The sequence shown here is derived from an EMBL/GenBank/DDBJ whole genome shotgun (WGS) entry which is preliminary data.</text>
</comment>
<dbReference type="AlphaFoldDB" id="A4A993"/>
<dbReference type="STRING" id="314285.KT71_04980"/>
<dbReference type="PANTHER" id="PTHR30283:SF4">
    <property type="entry name" value="PEROXIDE STRESS RESISTANCE PROTEIN YAAA"/>
    <property type="match status" value="1"/>
</dbReference>
<evidence type="ECO:0000256" key="1">
    <source>
        <dbReference type="HAMAP-Rule" id="MF_00652"/>
    </source>
</evidence>
<organism evidence="2 3">
    <name type="scientific">Congregibacter litoralis KT71</name>
    <dbReference type="NCBI Taxonomy" id="314285"/>
    <lineage>
        <taxon>Bacteria</taxon>
        <taxon>Pseudomonadati</taxon>
        <taxon>Pseudomonadota</taxon>
        <taxon>Gammaproteobacteria</taxon>
        <taxon>Cellvibrionales</taxon>
        <taxon>Halieaceae</taxon>
        <taxon>Congregibacter</taxon>
    </lineage>
</organism>
<sequence length="260" mass="29315">MLSVISPAKTLDYDSPVTTRKATQPEFLERSEALVQDARRLDPADIRSLMGVSENIAALNHQRFMDWHRPFDKDNARQAILAFKGDVYTGLEAETMNATQLAYAQKHLRILSGLYGVLRPLDLMQAYRLEMGLRFENSGGKNLYEFWGDAVTTSLNKQLKKTGTSVLLNLASNEYFKAVQPGALDGEVITPVFKDLKNGKYKIISFFAKKARGQMARYIIEKEINDVAALKKYRVGGYRYNASESSARELVFTRDEAPLS</sequence>
<dbReference type="InterPro" id="IPR005583">
    <property type="entry name" value="YaaA"/>
</dbReference>
<reference evidence="2 3" key="1">
    <citation type="journal article" date="2007" name="Proc. Natl. Acad. Sci. U.S.A.">
        <title>Characterization of a marine gammaproteobacterium capable of aerobic anoxygenic photosynthesis.</title>
        <authorList>
            <person name="Fuchs B.M."/>
            <person name="Spring S."/>
            <person name="Teeling H."/>
            <person name="Quast C."/>
            <person name="Wulf J."/>
            <person name="Schattenhofer M."/>
            <person name="Yan S."/>
            <person name="Ferriera S."/>
            <person name="Johnson J."/>
            <person name="Glockner F.O."/>
            <person name="Amann R."/>
        </authorList>
    </citation>
    <scope>NUCLEOTIDE SEQUENCE [LARGE SCALE GENOMIC DNA]</scope>
    <source>
        <strain evidence="2">KT71</strain>
    </source>
</reference>
<dbReference type="EMBL" id="AAOA02000002">
    <property type="protein sequence ID" value="EAQ97635.1"/>
    <property type="molecule type" value="Genomic_DNA"/>
</dbReference>
<comment type="similarity">
    <text evidence="1">Belongs to the UPF0246 family.</text>
</comment>
<dbReference type="NCBIfam" id="NF002541">
    <property type="entry name" value="PRK02101.1-1"/>
    <property type="match status" value="1"/>
</dbReference>
<dbReference type="HOGENOM" id="CLU_061989_0_0_6"/>
<protein>
    <recommendedName>
        <fullName evidence="1">UPF0246 protein KT71_04980</fullName>
    </recommendedName>
</protein>
<accession>A4A993</accession>
<gene>
    <name evidence="2" type="ORF">KT71_04980</name>
</gene>
<reference evidence="2 3" key="2">
    <citation type="journal article" date="2009" name="PLoS ONE">
        <title>The photosynthetic apparatus and its regulation in the aerobic gammaproteobacterium Congregibacter litoralis gen. nov., sp. nov.</title>
        <authorList>
            <person name="Spring S."/>
            <person name="Lunsdorf H."/>
            <person name="Fuchs B.M."/>
            <person name="Tindall B.J."/>
        </authorList>
    </citation>
    <scope>NUCLEOTIDE SEQUENCE [LARGE SCALE GENOMIC DNA]</scope>
    <source>
        <strain evidence="2">KT71</strain>
    </source>
</reference>
<evidence type="ECO:0000313" key="3">
    <source>
        <dbReference type="Proteomes" id="UP000019205"/>
    </source>
</evidence>
<proteinExistence type="inferred from homology"/>
<dbReference type="NCBIfam" id="NF002542">
    <property type="entry name" value="PRK02101.1-3"/>
    <property type="match status" value="1"/>
</dbReference>
<dbReference type="PANTHER" id="PTHR30283">
    <property type="entry name" value="PEROXIDE STRESS RESPONSE PROTEIN YAAA"/>
    <property type="match status" value="1"/>
</dbReference>
<dbReference type="Pfam" id="PF03883">
    <property type="entry name" value="H2O2_YaaD"/>
    <property type="match status" value="1"/>
</dbReference>